<gene>
    <name evidence="12 16" type="primary">cas9</name>
    <name evidence="16" type="ORF">NFI95_13410</name>
</gene>
<feature type="binding site" evidence="12">
    <location>
        <position position="529"/>
    </location>
    <ligand>
        <name>Mg(2+)</name>
        <dbReference type="ChEBI" id="CHEBI:18420"/>
        <label>1</label>
    </ligand>
</feature>
<keyword evidence="8 12" id="KW-0051">Antiviral defense</keyword>
<dbReference type="InterPro" id="IPR003615">
    <property type="entry name" value="HNH_nuc"/>
</dbReference>
<evidence type="ECO:0000256" key="1">
    <source>
        <dbReference type="ARBA" id="ARBA00001946"/>
    </source>
</evidence>
<feature type="region of interest" description="Disordered" evidence="14">
    <location>
        <begin position="1066"/>
        <end position="1085"/>
    </location>
</feature>
<dbReference type="InterPro" id="IPR036397">
    <property type="entry name" value="RNaseH_sf"/>
</dbReference>
<comment type="caution">
    <text evidence="16">The sequence shown here is derived from an EMBL/GenBank/DDBJ whole genome shotgun (WGS) entry which is preliminary data.</text>
</comment>
<keyword evidence="4 12" id="KW-0255">Endonuclease</keyword>
<feature type="region of interest" description="Disordered" evidence="14">
    <location>
        <begin position="815"/>
        <end position="838"/>
    </location>
</feature>
<feature type="coiled-coil region" evidence="13">
    <location>
        <begin position="523"/>
        <end position="555"/>
    </location>
</feature>
<dbReference type="EC" id="3.1.-.-" evidence="12"/>
<dbReference type="Gene3D" id="3.30.420.10">
    <property type="entry name" value="Ribonuclease H-like superfamily/Ribonuclease H"/>
    <property type="match status" value="3"/>
</dbReference>
<keyword evidence="7 12" id="KW-0694">RNA-binding</keyword>
<feature type="domain" description="HNH Cas9-type" evidence="15">
    <location>
        <begin position="533"/>
        <end position="688"/>
    </location>
</feature>
<feature type="binding site" evidence="12">
    <location>
        <position position="8"/>
    </location>
    <ligand>
        <name>Mg(2+)</name>
        <dbReference type="ChEBI" id="CHEBI:18420"/>
        <label>2</label>
    </ligand>
</feature>
<organism evidence="16 17">
    <name type="scientific">Endosaccharibacter trunci</name>
    <dbReference type="NCBI Taxonomy" id="2812733"/>
    <lineage>
        <taxon>Bacteria</taxon>
        <taxon>Pseudomonadati</taxon>
        <taxon>Pseudomonadota</taxon>
        <taxon>Alphaproteobacteria</taxon>
        <taxon>Acetobacterales</taxon>
        <taxon>Acetobacteraceae</taxon>
        <taxon>Endosaccharibacter</taxon>
    </lineage>
</organism>
<evidence type="ECO:0000256" key="9">
    <source>
        <dbReference type="ARBA" id="ARBA00023125"/>
    </source>
</evidence>
<evidence type="ECO:0000256" key="6">
    <source>
        <dbReference type="ARBA" id="ARBA00022842"/>
    </source>
</evidence>
<dbReference type="GO" id="GO:0004519">
    <property type="term" value="F:endonuclease activity"/>
    <property type="evidence" value="ECO:0007669"/>
    <property type="project" value="UniProtKB-KW"/>
</dbReference>
<dbReference type="Proteomes" id="UP001524587">
    <property type="component" value="Unassembled WGS sequence"/>
</dbReference>
<feature type="active site" description="Proton acceptor for HNH nuclease domain" evidence="12">
    <location>
        <position position="610"/>
    </location>
</feature>
<dbReference type="HAMAP" id="MF_01480">
    <property type="entry name" value="Cas9"/>
    <property type="match status" value="1"/>
</dbReference>
<comment type="domain">
    <text evidence="12">Has 2 endonuclease domains. The discontinuous RuvC-like domain cleaves the target DNA noncomplementary to crRNA while the HNH nuclease domain cleaves the target DNA complementary to crRNA.</text>
</comment>
<keyword evidence="13" id="KW-0175">Coiled coil</keyword>
<comment type="similarity">
    <text evidence="12">Belongs to the CRISPR-associated Cas9 family.</text>
</comment>
<keyword evidence="17" id="KW-1185">Reference proteome</keyword>
<comment type="cofactor">
    <cofactor evidence="1 12">
        <name>Mg(2+)</name>
        <dbReference type="ChEBI" id="CHEBI:18420"/>
    </cofactor>
</comment>
<dbReference type="NCBIfam" id="TIGR01865">
    <property type="entry name" value="cas_Csn1"/>
    <property type="match status" value="1"/>
</dbReference>
<name>A0ABT1WCA0_9PROT</name>
<dbReference type="Pfam" id="PF18470">
    <property type="entry name" value="Cas9_a"/>
    <property type="match status" value="1"/>
</dbReference>
<keyword evidence="10" id="KW-0464">Manganese</keyword>
<evidence type="ECO:0000256" key="7">
    <source>
        <dbReference type="ARBA" id="ARBA00022884"/>
    </source>
</evidence>
<feature type="binding site" evidence="12">
    <location>
        <position position="525"/>
    </location>
    <ligand>
        <name>Mg(2+)</name>
        <dbReference type="ChEBI" id="CHEBI:18420"/>
        <label>1</label>
    </ligand>
</feature>
<evidence type="ECO:0000313" key="17">
    <source>
        <dbReference type="Proteomes" id="UP001524587"/>
    </source>
</evidence>
<evidence type="ECO:0000256" key="10">
    <source>
        <dbReference type="ARBA" id="ARBA00023211"/>
    </source>
</evidence>
<dbReference type="InterPro" id="IPR033114">
    <property type="entry name" value="HNH_CAS9"/>
</dbReference>
<evidence type="ECO:0000256" key="14">
    <source>
        <dbReference type="SAM" id="MobiDB-lite"/>
    </source>
</evidence>
<dbReference type="InterPro" id="IPR040619">
    <property type="entry name" value="Cas9_alpha-helical_lobe"/>
</dbReference>
<sequence length="1085" mass="122251">MIWRLGVDIGTNSLGWCCVTLDEDGRATAILAMGSRIFGDGRDPKSKQSLAIDRREARSARRRRDRFLQRQKALLKHLSLAGLFPPDTNPAARKALEGLDPFALRARALHEALTPHEIGRALFHLNQRRGFKSNRRADRQDDGETGKVRLGVSRLRERMDETGAQTFGAFLHGLRQSATDQNRIPSVRTRLRPETGENAKGDGYDFYPERVLLEEEFDAILDAQAQHHPALLTDTLRELLFDVIFRQRPLKKPEIGLCTLLHDTGERRLPKAHPLFQQRRLLEELNALRIVHVGANPEKLTREQRDLLLLKLKTKKSVKFESLRKTLKLDPAARFNKESENRTELKGDEVAAAFSDKKRFGDRWGLLSDDTQATLVERILAAETETDLAALRAFLEAEHRLTPEQAEAVADTPLPDGHGRFGLTATRRLITALRADVIVYSEAVEAAGLGHHSDRRTGEVLPDLPYYGAVLPHHVLPGSGDPADEDEPRFGKLSNPTVHIGLNQFRRVVNRLIKAYGPPAQMAIELARELKLTEEEKARLNKKNAENRRDAEQRSKKLAELGIDDKGANRARVKLWEELNRENALDRRCVYTGAIISAAMLFSPEVEIDHILPFSETLDDSQGNRLLCMRSANREKRKRSPWEAFGGTARWDEIAERATRLPREKRWRFEPDAMQRFDKDGGFLARHLIDTQHLSRLTREYASVLYPDRGEGSSKVWVTPGRLTEMLRRHWGLNGLLPDHNYGGGADQPKNRLDHRHHALDALVVAVTDRSMLQRIATASGRHGQGEADRLVGELPAPWEGFRDDAKRAVNAVVTSHRADRGTVGPQKRRPDRDATAGRLHNDTAFGLTGKRENGVELVVHRVPLTSLKPADLQDGGRRVADPFLRETLRAATAGTEGKAFVAALTEVARTHPAFSGLRRVRVVEPLSVIPIRDRQGQAYKGYKGDSNYRFDIWETKDGTWLPEIVSMFDVHQPGWESAIRSQHHNARKVLSLHRDDMVAIDRDAGRELMVVVKFSGTQLVLAPPNEAGSLKDRHDNKDDPFRYTFCSAASLKRWRTRQVRIDELGRVLDPGPRKPSSANPPAAP</sequence>
<feature type="compositionally biased region" description="Basic and acidic residues" evidence="14">
    <location>
        <begin position="829"/>
        <end position="838"/>
    </location>
</feature>
<keyword evidence="6 12" id="KW-0460">Magnesium</keyword>
<keyword evidence="2 12" id="KW-0540">Nuclease</keyword>
<evidence type="ECO:0000256" key="5">
    <source>
        <dbReference type="ARBA" id="ARBA00022801"/>
    </source>
</evidence>
<feature type="region of interest" description="Disordered" evidence="14">
    <location>
        <begin position="42"/>
        <end position="63"/>
    </location>
</feature>
<evidence type="ECO:0000256" key="4">
    <source>
        <dbReference type="ARBA" id="ARBA00022759"/>
    </source>
</evidence>
<feature type="compositionally biased region" description="Basic and acidic residues" evidence="14">
    <location>
        <begin position="42"/>
        <end position="59"/>
    </location>
</feature>
<feature type="binding site" evidence="12">
    <location>
        <position position="529"/>
    </location>
    <ligand>
        <name>Mg(2+)</name>
        <dbReference type="ChEBI" id="CHEBI:18420"/>
        <label>2</label>
    </ligand>
</feature>
<keyword evidence="3 12" id="KW-0479">Metal-binding</keyword>
<evidence type="ECO:0000313" key="16">
    <source>
        <dbReference type="EMBL" id="MCQ8279438.1"/>
    </source>
</evidence>
<feature type="binding site" evidence="12">
    <location>
        <position position="8"/>
    </location>
    <ligand>
        <name>Mg(2+)</name>
        <dbReference type="ChEBI" id="CHEBI:18420"/>
        <label>1</label>
    </ligand>
</feature>
<reference evidence="16 17" key="1">
    <citation type="submission" date="2022-06" db="EMBL/GenBank/DDBJ databases">
        <title>Endosaccharibacter gen. nov., sp. nov., endophytic bacteria isolated from sugarcane.</title>
        <authorList>
            <person name="Pitiwittayakul N."/>
            <person name="Yukphan P."/>
            <person name="Charoenyingcharoen P."/>
            <person name="Tanasupawat S."/>
        </authorList>
    </citation>
    <scope>NUCLEOTIDE SEQUENCE [LARGE SCALE GENOMIC DNA]</scope>
    <source>
        <strain evidence="16 17">KSS8</strain>
    </source>
</reference>
<proteinExistence type="inferred from homology"/>
<keyword evidence="5 12" id="KW-0378">Hydrolase</keyword>
<dbReference type="Pfam" id="PF18541">
    <property type="entry name" value="RuvC_III"/>
    <property type="match status" value="1"/>
</dbReference>
<evidence type="ECO:0000259" key="15">
    <source>
        <dbReference type="PROSITE" id="PS51749"/>
    </source>
</evidence>
<dbReference type="RefSeq" id="WP_422864921.1">
    <property type="nucleotide sequence ID" value="NZ_JAMSKV010000012.1"/>
</dbReference>
<evidence type="ECO:0000256" key="11">
    <source>
        <dbReference type="ARBA" id="ARBA00046380"/>
    </source>
</evidence>
<dbReference type="InterPro" id="IPR041383">
    <property type="entry name" value="RuvC_III"/>
</dbReference>
<evidence type="ECO:0000256" key="8">
    <source>
        <dbReference type="ARBA" id="ARBA00023118"/>
    </source>
</evidence>
<evidence type="ECO:0000256" key="3">
    <source>
        <dbReference type="ARBA" id="ARBA00022723"/>
    </source>
</evidence>
<evidence type="ECO:0000256" key="2">
    <source>
        <dbReference type="ARBA" id="ARBA00022722"/>
    </source>
</evidence>
<comment type="subunit">
    <text evidence="11 12">Monomer. Binds crRNA and tracrRNA.</text>
</comment>
<accession>A0ABT1WCA0</accession>
<keyword evidence="9 12" id="KW-0238">DNA-binding</keyword>
<feature type="active site" description="For RuvC-like nuclease domain" evidence="12">
    <location>
        <position position="8"/>
    </location>
</feature>
<dbReference type="PROSITE" id="PS51749">
    <property type="entry name" value="HNH_CAS9"/>
    <property type="match status" value="1"/>
</dbReference>
<comment type="function">
    <text evidence="12">CRISPR (clustered regularly interspaced short palindromic repeat) is an adaptive immune system that provides protection against mobile genetic elements (viruses, transposable elements and conjugative plasmids). CRISPR clusters contain spacers, sequences complementary to antecedent mobile elements, and target invading nucleic acids. CRISPR clusters are transcribed and processed into CRISPR RNA (crRNA). In type II CRISPR systems correct processing of pre-crRNA requires a trans-encoded small RNA (tracrRNA), endogenous ribonuclease 3 (rnc) and this protein. The tracrRNA serves as a guide for ribonuclease 3-aided processing of pre-crRNA. Subsequently Cas9/crRNA/tracrRNA endonucleolytically cleaves linear or circular dsDNA target complementary to the spacer; Cas9 is inactive in the absence of the 2 guide RNAs (gRNA). Cas9 recognizes the protospacer adjacent motif (PAM) in the CRISPR repeat sequences to help distinguish self versus nonself, as targets within the bacterial CRISPR locus do not have PAMs. PAM recognition is also required for catalytic activity.</text>
</comment>
<protein>
    <recommendedName>
        <fullName evidence="12">CRISPR-associated endonuclease Cas9</fullName>
        <ecNumber evidence="12">3.1.-.-</ecNumber>
    </recommendedName>
</protein>
<dbReference type="InterPro" id="IPR028629">
    <property type="entry name" value="Cas9"/>
</dbReference>
<dbReference type="EMBL" id="JAMSKV010000012">
    <property type="protein sequence ID" value="MCQ8279438.1"/>
    <property type="molecule type" value="Genomic_DNA"/>
</dbReference>
<dbReference type="Pfam" id="PF13395">
    <property type="entry name" value="HNH_4"/>
    <property type="match status" value="1"/>
</dbReference>
<feature type="binding site" evidence="12">
    <location>
        <position position="758"/>
    </location>
    <ligand>
        <name>Mg(2+)</name>
        <dbReference type="ChEBI" id="CHEBI:18420"/>
        <label>2</label>
    </ligand>
</feature>
<evidence type="ECO:0000256" key="13">
    <source>
        <dbReference type="SAM" id="Coils"/>
    </source>
</evidence>
<evidence type="ECO:0000256" key="12">
    <source>
        <dbReference type="HAMAP-Rule" id="MF_01480"/>
    </source>
</evidence>